<evidence type="ECO:0000256" key="3">
    <source>
        <dbReference type="ARBA" id="ARBA00022692"/>
    </source>
</evidence>
<feature type="transmembrane region" description="Helical" evidence="6">
    <location>
        <begin position="181"/>
        <end position="199"/>
    </location>
</feature>
<feature type="transmembrane region" description="Helical" evidence="6">
    <location>
        <begin position="252"/>
        <end position="275"/>
    </location>
</feature>
<dbReference type="OrthoDB" id="3249502at2"/>
<comment type="subcellular location">
    <subcellularLocation>
        <location evidence="1">Cell membrane</location>
        <topology evidence="1">Multi-pass membrane protein</topology>
    </subcellularLocation>
</comment>
<evidence type="ECO:0000256" key="6">
    <source>
        <dbReference type="SAM" id="Phobius"/>
    </source>
</evidence>
<dbReference type="PANTHER" id="PTHR30250:SF11">
    <property type="entry name" value="O-ANTIGEN TRANSPORTER-RELATED"/>
    <property type="match status" value="1"/>
</dbReference>
<keyword evidence="8" id="KW-1185">Reference proteome</keyword>
<feature type="transmembrane region" description="Helical" evidence="6">
    <location>
        <begin position="85"/>
        <end position="108"/>
    </location>
</feature>
<dbReference type="eggNOG" id="COG2244">
    <property type="taxonomic scope" value="Bacteria"/>
</dbReference>
<keyword evidence="4 6" id="KW-1133">Transmembrane helix</keyword>
<dbReference type="InterPro" id="IPR050833">
    <property type="entry name" value="Poly_Biosynth_Transport"/>
</dbReference>
<dbReference type="STRING" id="639282.DEFDS_0379"/>
<sequence>MNLAYKILNSSLFKASGIYTIVSIINAVIPFFLLPVLTRYLSPEDYGIVAMFSLIVSIIGVFTGLSVHGAINRVYFEKDINFKEYVANCIFILFGSSVLTFLIVFFIRDFISNISGVPENWILIAVYVSFFQFLILSNLVIYQVRMKAKEYSFIQIGRSLLNVILTIFLVVIIGLKWEGRLSAQILATFIFGIFSFIILHKSWTEWKINKYYIKHALKFGVPLIPHTIGGMLIVATDRFVIMNTLGLKEAGIYTVGLQIGMIIQLFTDAFNKAYVPWLFEKLNQNDYKAKIKIVKFTYFYFVAIILFALVVGLLAPFLIKILVGKSFYESSSVVLWIALGGAFKGMYYMVTNYIFYSYKTYILTWITLFCGLINIPITFSLTKNFGIIGAGMSYSLVLFLFFILTFIISIKVYKMPWMLLFIRLRR</sequence>
<evidence type="ECO:0000256" key="4">
    <source>
        <dbReference type="ARBA" id="ARBA00022989"/>
    </source>
</evidence>
<protein>
    <submittedName>
        <fullName evidence="7">Polysaccharide biosynthesis protein</fullName>
    </submittedName>
</protein>
<dbReference type="RefSeq" id="WP_013007121.1">
    <property type="nucleotide sequence ID" value="NC_013939.1"/>
</dbReference>
<feature type="transmembrane region" description="Helical" evidence="6">
    <location>
        <begin position="331"/>
        <end position="350"/>
    </location>
</feature>
<feature type="transmembrane region" description="Helical" evidence="6">
    <location>
        <begin position="46"/>
        <end position="65"/>
    </location>
</feature>
<gene>
    <name evidence="7" type="ordered locus">DEFDS_0379</name>
</gene>
<feature type="transmembrane region" description="Helical" evidence="6">
    <location>
        <begin position="12"/>
        <end position="34"/>
    </location>
</feature>
<feature type="transmembrane region" description="Helical" evidence="6">
    <location>
        <begin position="219"/>
        <end position="240"/>
    </location>
</feature>
<feature type="transmembrane region" description="Helical" evidence="6">
    <location>
        <begin position="387"/>
        <end position="413"/>
    </location>
</feature>
<dbReference type="GO" id="GO:0005886">
    <property type="term" value="C:plasma membrane"/>
    <property type="evidence" value="ECO:0007669"/>
    <property type="project" value="UniProtKB-SubCell"/>
</dbReference>
<dbReference type="EMBL" id="AP011529">
    <property type="protein sequence ID" value="BAI79873.1"/>
    <property type="molecule type" value="Genomic_DNA"/>
</dbReference>
<keyword evidence="2" id="KW-1003">Cell membrane</keyword>
<name>D3PBA0_DEFDS</name>
<feature type="transmembrane region" description="Helical" evidence="6">
    <location>
        <begin position="296"/>
        <end position="319"/>
    </location>
</feature>
<evidence type="ECO:0000313" key="7">
    <source>
        <dbReference type="EMBL" id="BAI79873.1"/>
    </source>
</evidence>
<accession>D3PBA0</accession>
<dbReference type="KEGG" id="ddf:DEFDS_0379"/>
<dbReference type="AlphaFoldDB" id="D3PBA0"/>
<dbReference type="InterPro" id="IPR002797">
    <property type="entry name" value="Polysacc_synth"/>
</dbReference>
<keyword evidence="3 6" id="KW-0812">Transmembrane</keyword>
<dbReference type="Pfam" id="PF01943">
    <property type="entry name" value="Polysacc_synt"/>
    <property type="match status" value="1"/>
</dbReference>
<dbReference type="HOGENOM" id="CLU_022017_7_1_0"/>
<organism evidence="7 8">
    <name type="scientific">Deferribacter desulfuricans (strain DSM 14783 / JCM 11476 / NBRC 101012 / SSM1)</name>
    <dbReference type="NCBI Taxonomy" id="639282"/>
    <lineage>
        <taxon>Bacteria</taxon>
        <taxon>Pseudomonadati</taxon>
        <taxon>Deferribacterota</taxon>
        <taxon>Deferribacteres</taxon>
        <taxon>Deferribacterales</taxon>
        <taxon>Deferribacteraceae</taxon>
        <taxon>Deferribacter</taxon>
    </lineage>
</organism>
<evidence type="ECO:0000313" key="8">
    <source>
        <dbReference type="Proteomes" id="UP000001520"/>
    </source>
</evidence>
<dbReference type="Proteomes" id="UP000001520">
    <property type="component" value="Chromosome"/>
</dbReference>
<evidence type="ECO:0000256" key="2">
    <source>
        <dbReference type="ARBA" id="ARBA00022475"/>
    </source>
</evidence>
<dbReference type="PANTHER" id="PTHR30250">
    <property type="entry name" value="PST FAMILY PREDICTED COLANIC ACID TRANSPORTER"/>
    <property type="match status" value="1"/>
</dbReference>
<reference evidence="7 8" key="1">
    <citation type="journal article" date="2010" name="DNA Res.">
        <title>Bacterial lifestyle in a deep-sea hydrothermal vent chimney revealed by the genome sequence of the thermophilic bacterium Deferribacter desulfuricans SSM1.</title>
        <authorList>
            <person name="Takaki Y."/>
            <person name="Shimamura S."/>
            <person name="Nakagawa S."/>
            <person name="Fukuhara Y."/>
            <person name="Horikawa H."/>
            <person name="Ankai A."/>
            <person name="Harada T."/>
            <person name="Hosoyama A."/>
            <person name="Oguchi A."/>
            <person name="Fukui S."/>
            <person name="Fujita N."/>
            <person name="Takami H."/>
            <person name="Takai K."/>
        </authorList>
    </citation>
    <scope>NUCLEOTIDE SEQUENCE [LARGE SCALE GENOMIC DNA]</scope>
    <source>
        <strain evidence="8">DSM 14783 / JCM 11476 / NBRC 101012 / SSM1</strain>
    </source>
</reference>
<proteinExistence type="predicted"/>
<evidence type="ECO:0000256" key="1">
    <source>
        <dbReference type="ARBA" id="ARBA00004651"/>
    </source>
</evidence>
<feature type="transmembrane region" description="Helical" evidence="6">
    <location>
        <begin position="362"/>
        <end position="381"/>
    </location>
</feature>
<feature type="transmembrane region" description="Helical" evidence="6">
    <location>
        <begin position="156"/>
        <end position="175"/>
    </location>
</feature>
<evidence type="ECO:0000256" key="5">
    <source>
        <dbReference type="ARBA" id="ARBA00023136"/>
    </source>
</evidence>
<feature type="transmembrane region" description="Helical" evidence="6">
    <location>
        <begin position="120"/>
        <end position="144"/>
    </location>
</feature>
<keyword evidence="5 6" id="KW-0472">Membrane</keyword>